<evidence type="ECO:0000313" key="2">
    <source>
        <dbReference type="Proteomes" id="UP001164250"/>
    </source>
</evidence>
<dbReference type="Proteomes" id="UP001164250">
    <property type="component" value="Chromosome 3"/>
</dbReference>
<dbReference type="EMBL" id="CM047899">
    <property type="protein sequence ID" value="KAJ0102034.1"/>
    <property type="molecule type" value="Genomic_DNA"/>
</dbReference>
<sequence>MDLQCILSSSLHSKNSKKYKDHYTNGKNLIKSGYHKLLQTQIFLFFLAENAYSCGCQWNKQEHKLLISRKSYATKAIKLEQEEEPLKVVEKKGTVAGAVALVIGTSIGSGILALPQKASPAYAGDFFLIEALLLVEINVNLRRKMRKNEQENELEVISIRTMAQETLGDWGGTLATITYVFLGYTSMIAYCSKSGEILFHLINLPESVSGFLFITLFTLLISIGGTRITDRVNQWLTASMIGLLLAIEVVAVVLGGWSGIGWKWELGKSSSYNSRDNFFSVLCAYLGGDLARLRVSVLLGSLVPLLALLIWDAIALGLSAQTNQVVDPVELLMSRGSFSSQCSLAGVVTRLSDRPQSLFMSLNFFQLILASDNSKSHILEQLWFRQKWSGISFMVEAFSLLAVGTSIIGTLLAFSEFFKEQLQKLSWDSPSTQMSEESEEFSGLSNWWGRNKITFTAMAMVIAPTLFVSTTVPDVFSAATDIAGGYCMTMLFGVLPPAMAWADAPSATGGC</sequence>
<comment type="caution">
    <text evidence="1">The sequence shown here is derived from an EMBL/GenBank/DDBJ whole genome shotgun (WGS) entry which is preliminary data.</text>
</comment>
<proteinExistence type="predicted"/>
<reference evidence="2" key="1">
    <citation type="journal article" date="2023" name="G3 (Bethesda)">
        <title>Genome assembly and association tests identify interacting loci associated with vigor, precocity, and sex in interspecific pistachio rootstocks.</title>
        <authorList>
            <person name="Palmer W."/>
            <person name="Jacygrad E."/>
            <person name="Sagayaradj S."/>
            <person name="Cavanaugh K."/>
            <person name="Han R."/>
            <person name="Bertier L."/>
            <person name="Beede B."/>
            <person name="Kafkas S."/>
            <person name="Golino D."/>
            <person name="Preece J."/>
            <person name="Michelmore R."/>
        </authorList>
    </citation>
    <scope>NUCLEOTIDE SEQUENCE [LARGE SCALE GENOMIC DNA]</scope>
</reference>
<protein>
    <submittedName>
        <fullName evidence="1">Uncharacterized protein</fullName>
    </submittedName>
</protein>
<gene>
    <name evidence="1" type="ORF">Patl1_06123</name>
</gene>
<keyword evidence="2" id="KW-1185">Reference proteome</keyword>
<organism evidence="1 2">
    <name type="scientific">Pistacia atlantica</name>
    <dbReference type="NCBI Taxonomy" id="434234"/>
    <lineage>
        <taxon>Eukaryota</taxon>
        <taxon>Viridiplantae</taxon>
        <taxon>Streptophyta</taxon>
        <taxon>Embryophyta</taxon>
        <taxon>Tracheophyta</taxon>
        <taxon>Spermatophyta</taxon>
        <taxon>Magnoliopsida</taxon>
        <taxon>eudicotyledons</taxon>
        <taxon>Gunneridae</taxon>
        <taxon>Pentapetalae</taxon>
        <taxon>rosids</taxon>
        <taxon>malvids</taxon>
        <taxon>Sapindales</taxon>
        <taxon>Anacardiaceae</taxon>
        <taxon>Pistacia</taxon>
    </lineage>
</organism>
<accession>A0ACC1BSI1</accession>
<evidence type="ECO:0000313" key="1">
    <source>
        <dbReference type="EMBL" id="KAJ0102034.1"/>
    </source>
</evidence>
<name>A0ACC1BSI1_9ROSI</name>